<keyword evidence="4 6" id="KW-0648">Protein biosynthesis</keyword>
<organism evidence="8 9">
    <name type="scientific">Buchnera aphidicola</name>
    <name type="common">Aphis urticata</name>
    <dbReference type="NCBI Taxonomy" id="2708353"/>
    <lineage>
        <taxon>Bacteria</taxon>
        <taxon>Pseudomonadati</taxon>
        <taxon>Pseudomonadota</taxon>
        <taxon>Gammaproteobacteria</taxon>
        <taxon>Enterobacterales</taxon>
        <taxon>Erwiniaceae</taxon>
        <taxon>Buchnera</taxon>
    </lineage>
</organism>
<dbReference type="Pfam" id="PF01765">
    <property type="entry name" value="RRF"/>
    <property type="match status" value="1"/>
</dbReference>
<evidence type="ECO:0000256" key="1">
    <source>
        <dbReference type="ARBA" id="ARBA00004496"/>
    </source>
</evidence>
<dbReference type="PANTHER" id="PTHR20982">
    <property type="entry name" value="RIBOSOME RECYCLING FACTOR"/>
    <property type="match status" value="1"/>
</dbReference>
<dbReference type="EMBL" id="CP048744">
    <property type="protein sequence ID" value="QIQ41270.1"/>
    <property type="molecule type" value="Genomic_DNA"/>
</dbReference>
<sequence>MINQLYIEINQKMKICIKNFQIQVNNIRTGRASPELLNNIYVEYFGSKVPLRQISNIVVEDYHTLKINIFDNANTSLVNKAILNSNLDLNPVIHGKDIIVPIPGLTEERRKNLIKLVRSDAENTRIYIRNIRRDANEKIKVYLKNKIIGEDQEYSSQNKIQKMTDIYIKEIENILILKEKELMQF</sequence>
<dbReference type="NCBIfam" id="TIGR00496">
    <property type="entry name" value="frr"/>
    <property type="match status" value="1"/>
</dbReference>
<keyword evidence="3 6" id="KW-0963">Cytoplasm</keyword>
<dbReference type="GO" id="GO:0002184">
    <property type="term" value="P:cytoplasmic translational termination"/>
    <property type="evidence" value="ECO:0007669"/>
    <property type="project" value="TreeGrafter"/>
</dbReference>
<evidence type="ECO:0000256" key="2">
    <source>
        <dbReference type="ARBA" id="ARBA00005912"/>
    </source>
</evidence>
<evidence type="ECO:0000256" key="5">
    <source>
        <dbReference type="ARBA" id="ARBA00025050"/>
    </source>
</evidence>
<feature type="domain" description="Ribosome recycling factor" evidence="7">
    <location>
        <begin position="21"/>
        <end position="183"/>
    </location>
</feature>
<dbReference type="Gene3D" id="3.30.1360.40">
    <property type="match status" value="1"/>
</dbReference>
<protein>
    <recommendedName>
        <fullName evidence="6">Ribosome-recycling factor</fullName>
        <shortName evidence="6">RRF</shortName>
    </recommendedName>
    <alternativeName>
        <fullName evidence="6">Ribosome-releasing factor</fullName>
    </alternativeName>
</protein>
<dbReference type="Gene3D" id="1.10.132.20">
    <property type="entry name" value="Ribosome-recycling factor"/>
    <property type="match status" value="1"/>
</dbReference>
<dbReference type="InterPro" id="IPR036191">
    <property type="entry name" value="RRF_sf"/>
</dbReference>
<evidence type="ECO:0000256" key="4">
    <source>
        <dbReference type="ARBA" id="ARBA00022917"/>
    </source>
</evidence>
<dbReference type="Proteomes" id="UP000502374">
    <property type="component" value="Chromosome"/>
</dbReference>
<evidence type="ECO:0000313" key="9">
    <source>
        <dbReference type="Proteomes" id="UP000502374"/>
    </source>
</evidence>
<accession>A0AAJ4KUT1</accession>
<dbReference type="GO" id="GO:0043023">
    <property type="term" value="F:ribosomal large subunit binding"/>
    <property type="evidence" value="ECO:0007669"/>
    <property type="project" value="TreeGrafter"/>
</dbReference>
<comment type="function">
    <text evidence="5 6">Responsible for the release of ribosomes from messenger RNA at the termination of protein biosynthesis. May increase the efficiency of translation by recycling ribosomes from one round of translation to another.</text>
</comment>
<evidence type="ECO:0000259" key="7">
    <source>
        <dbReference type="Pfam" id="PF01765"/>
    </source>
</evidence>
<dbReference type="CDD" id="cd00520">
    <property type="entry name" value="RRF"/>
    <property type="match status" value="1"/>
</dbReference>
<dbReference type="FunFam" id="1.10.132.20:FF:000001">
    <property type="entry name" value="Ribosome-recycling factor"/>
    <property type="match status" value="1"/>
</dbReference>
<dbReference type="InterPro" id="IPR023584">
    <property type="entry name" value="Ribosome_recyc_fac_dom"/>
</dbReference>
<dbReference type="PANTHER" id="PTHR20982:SF3">
    <property type="entry name" value="MITOCHONDRIAL RIBOSOME RECYCLING FACTOR PSEUDO 1"/>
    <property type="match status" value="1"/>
</dbReference>
<proteinExistence type="inferred from homology"/>
<dbReference type="AlphaFoldDB" id="A0AAJ4KUT1"/>
<comment type="subcellular location">
    <subcellularLocation>
        <location evidence="1 6">Cytoplasm</location>
    </subcellularLocation>
</comment>
<comment type="similarity">
    <text evidence="2 6">Belongs to the RRF family.</text>
</comment>
<dbReference type="GO" id="GO:0005829">
    <property type="term" value="C:cytosol"/>
    <property type="evidence" value="ECO:0007669"/>
    <property type="project" value="GOC"/>
</dbReference>
<evidence type="ECO:0000313" key="8">
    <source>
        <dbReference type="EMBL" id="QIQ41270.1"/>
    </source>
</evidence>
<evidence type="ECO:0000256" key="6">
    <source>
        <dbReference type="HAMAP-Rule" id="MF_00040"/>
    </source>
</evidence>
<name>A0AAJ4KUT1_9GAMM</name>
<gene>
    <name evidence="6 8" type="primary">frr</name>
    <name evidence="8" type="ORF">G4B00_01180</name>
</gene>
<dbReference type="FunFam" id="3.30.1360.40:FF:000001">
    <property type="entry name" value="Ribosome-recycling factor"/>
    <property type="match status" value="1"/>
</dbReference>
<dbReference type="SUPFAM" id="SSF55194">
    <property type="entry name" value="Ribosome recycling factor, RRF"/>
    <property type="match status" value="1"/>
</dbReference>
<dbReference type="HAMAP" id="MF_00040">
    <property type="entry name" value="RRF"/>
    <property type="match status" value="1"/>
</dbReference>
<evidence type="ECO:0000256" key="3">
    <source>
        <dbReference type="ARBA" id="ARBA00022490"/>
    </source>
</evidence>
<reference evidence="8 9" key="1">
    <citation type="submission" date="2020-02" db="EMBL/GenBank/DDBJ databases">
        <title>Parallel evolution in the integration of a co-obligate aphid symbiosis.</title>
        <authorList>
            <person name="Monnin D."/>
            <person name="Jackson R."/>
            <person name="Kiers E.T."/>
            <person name="Bunker M."/>
            <person name="Ellers J."/>
            <person name="Henry L.M."/>
        </authorList>
    </citation>
    <scope>NUCLEOTIDE SEQUENCE [LARGE SCALE GENOMIC DNA]</scope>
    <source>
        <strain evidence="8">AURT-53B</strain>
    </source>
</reference>
<dbReference type="InterPro" id="IPR002661">
    <property type="entry name" value="Ribosome_recyc_fac"/>
</dbReference>